<dbReference type="NCBIfam" id="TIGR03618">
    <property type="entry name" value="Rv1155_F420"/>
    <property type="match status" value="1"/>
</dbReference>
<name>A0A1M6YI48_PSETH</name>
<dbReference type="STRING" id="1848.SAMN05443637_12020"/>
<dbReference type="Proteomes" id="UP000184363">
    <property type="component" value="Unassembled WGS sequence"/>
</dbReference>
<dbReference type="GO" id="GO:0070967">
    <property type="term" value="F:coenzyme F420 binding"/>
    <property type="evidence" value="ECO:0007669"/>
    <property type="project" value="TreeGrafter"/>
</dbReference>
<evidence type="ECO:0000259" key="2">
    <source>
        <dbReference type="Pfam" id="PF01243"/>
    </source>
</evidence>
<organism evidence="3 4">
    <name type="scientific">Pseudonocardia thermophila</name>
    <dbReference type="NCBI Taxonomy" id="1848"/>
    <lineage>
        <taxon>Bacteria</taxon>
        <taxon>Bacillati</taxon>
        <taxon>Actinomycetota</taxon>
        <taxon>Actinomycetes</taxon>
        <taxon>Pseudonocardiales</taxon>
        <taxon>Pseudonocardiaceae</taxon>
        <taxon>Pseudonocardia</taxon>
    </lineage>
</organism>
<dbReference type="Pfam" id="PF01243">
    <property type="entry name" value="PNPOx_N"/>
    <property type="match status" value="1"/>
</dbReference>
<keyword evidence="4" id="KW-1185">Reference proteome</keyword>
<feature type="domain" description="Pyridoxamine 5'-phosphate oxidase N-terminal" evidence="2">
    <location>
        <begin position="17"/>
        <end position="138"/>
    </location>
</feature>
<accession>A0A1M6YI48</accession>
<gene>
    <name evidence="3" type="ORF">SAMN05443637_12020</name>
</gene>
<dbReference type="PANTHER" id="PTHR35176:SF1">
    <property type="entry name" value="F420H(2)-DEPENDENT BILIVERDIN REDUCTASE"/>
    <property type="match status" value="1"/>
</dbReference>
<sequence>MGGGDNDRMGNPLAETSDEFREFWAERRVCLLATVSPDGTPHVVAVGVTVDPDAGLARVITRRGSKKVRNVLAHGDAGARASVTCHDGFRRWSTLQGVAHVRTDRESVAEAERRYAQRYRQPRENPERVVIEIAVDRLLGSVK</sequence>
<dbReference type="InterPro" id="IPR019920">
    <property type="entry name" value="F420-binding_dom_put"/>
</dbReference>
<evidence type="ECO:0000256" key="1">
    <source>
        <dbReference type="ARBA" id="ARBA00023002"/>
    </source>
</evidence>
<dbReference type="Gene3D" id="2.30.110.10">
    <property type="entry name" value="Electron Transport, Fmn-binding Protein, Chain A"/>
    <property type="match status" value="1"/>
</dbReference>
<keyword evidence="1" id="KW-0560">Oxidoreductase</keyword>
<dbReference type="AlphaFoldDB" id="A0A1M6YI48"/>
<protein>
    <submittedName>
        <fullName evidence="3">PPOX class probable F420-dependent enzyme</fullName>
    </submittedName>
</protein>
<dbReference type="InterPro" id="IPR052019">
    <property type="entry name" value="F420H2_bilvrd_red/Heme_oxyg"/>
</dbReference>
<reference evidence="3 4" key="1">
    <citation type="submission" date="2016-11" db="EMBL/GenBank/DDBJ databases">
        <authorList>
            <person name="Jaros S."/>
            <person name="Januszkiewicz K."/>
            <person name="Wedrychowicz H."/>
        </authorList>
    </citation>
    <scope>NUCLEOTIDE SEQUENCE [LARGE SCALE GENOMIC DNA]</scope>
    <source>
        <strain evidence="3 4">DSM 43832</strain>
    </source>
</reference>
<evidence type="ECO:0000313" key="4">
    <source>
        <dbReference type="Proteomes" id="UP000184363"/>
    </source>
</evidence>
<dbReference type="GO" id="GO:0005829">
    <property type="term" value="C:cytosol"/>
    <property type="evidence" value="ECO:0007669"/>
    <property type="project" value="TreeGrafter"/>
</dbReference>
<dbReference type="SUPFAM" id="SSF50475">
    <property type="entry name" value="FMN-binding split barrel"/>
    <property type="match status" value="1"/>
</dbReference>
<dbReference type="InterPro" id="IPR011576">
    <property type="entry name" value="Pyridox_Oxase_N"/>
</dbReference>
<evidence type="ECO:0000313" key="3">
    <source>
        <dbReference type="EMBL" id="SHL17765.1"/>
    </source>
</evidence>
<dbReference type="PANTHER" id="PTHR35176">
    <property type="entry name" value="HEME OXYGENASE HI_0854-RELATED"/>
    <property type="match status" value="1"/>
</dbReference>
<proteinExistence type="predicted"/>
<dbReference type="InterPro" id="IPR012349">
    <property type="entry name" value="Split_barrel_FMN-bd"/>
</dbReference>
<dbReference type="GO" id="GO:0016627">
    <property type="term" value="F:oxidoreductase activity, acting on the CH-CH group of donors"/>
    <property type="evidence" value="ECO:0007669"/>
    <property type="project" value="TreeGrafter"/>
</dbReference>
<dbReference type="EMBL" id="FRAP01000020">
    <property type="protein sequence ID" value="SHL17765.1"/>
    <property type="molecule type" value="Genomic_DNA"/>
</dbReference>